<dbReference type="AlphaFoldDB" id="A0AB34IFD0"/>
<dbReference type="Proteomes" id="UP001515480">
    <property type="component" value="Unassembled WGS sequence"/>
</dbReference>
<keyword evidence="2" id="KW-0732">Signal</keyword>
<keyword evidence="1" id="KW-0812">Transmembrane</keyword>
<dbReference type="InterPro" id="IPR037019">
    <property type="entry name" value="Glyco_hydro_7_sf"/>
</dbReference>
<evidence type="ECO:0000313" key="4">
    <source>
        <dbReference type="Proteomes" id="UP001515480"/>
    </source>
</evidence>
<feature type="chain" id="PRO_5044308718" evidence="2">
    <location>
        <begin position="36"/>
        <end position="662"/>
    </location>
</feature>
<evidence type="ECO:0000256" key="2">
    <source>
        <dbReference type="SAM" id="SignalP"/>
    </source>
</evidence>
<evidence type="ECO:0000313" key="3">
    <source>
        <dbReference type="EMBL" id="KAL1496551.1"/>
    </source>
</evidence>
<keyword evidence="1" id="KW-1133">Transmembrane helix</keyword>
<proteinExistence type="predicted"/>
<keyword evidence="1" id="KW-0472">Membrane</keyword>
<dbReference type="SUPFAM" id="SSF49899">
    <property type="entry name" value="Concanavalin A-like lectins/glucanases"/>
    <property type="match status" value="1"/>
</dbReference>
<sequence length="662" mass="69776">MPSRASLPSASPRATAARRSAVLASLALLAAAARAAPPCAWPADNACHFACSLHDIQPASCTVESKVCGWCSQFGTEETCSRSMMTFPGKLELADGASVVRRCVFADGKCILSDYVHCTPLPSPPPPPPPAPPPRCSLVKRLPLAGVGSLVRSRQNTAGSPAQGLLPACAAAAAGGCVEEECAGAAGAQGVGVRFNSRSYLLAGEQPRCDGRAFGEGEYGCVDYAGGALSLGGKTLSFEIDLSRAGCGCNAALYLVSMPQNDQPSECGDFYCDANNVCGVSCAEIDLMEANSVAFVSTVHVADDANGDGFGQGHYVIPKQKRLLSDSDCSYGPSAECAIDTQLPFHVAIDFSRRGEPFGFNVTLRQRGKVARYGPVRYTAKPTKGSVPTEEEANADLRERLDAGMTLVTSYWAGIEKKDMAWLDAPCKPDEVSEWRCTDAFVEHPAWPWQCANDDTAPPACADAFHLTALDIAPTPPPPPPPPPQLQPSKSLVMLVGLFLVVLGGVCAAFATNRLGRSLFEFQSVSIAPEKADDASEARARRALPALLRDEMVAPKPKPLRKVSRKKRQTTLPLDAPTDIVPDIEVKVTIPDTDFSAGCVLVLETSSGACVHVPLADDAAPGDQLSFSLPEEALAALSSADIDDLCKGRMNVTVSTDPDIQL</sequence>
<reference evidence="3 4" key="1">
    <citation type="journal article" date="2024" name="Science">
        <title>Giant polyketide synthase enzymes in the biosynthesis of giant marine polyether toxins.</title>
        <authorList>
            <person name="Fallon T.R."/>
            <person name="Shende V.V."/>
            <person name="Wierzbicki I.H."/>
            <person name="Pendleton A.L."/>
            <person name="Watervoot N.F."/>
            <person name="Auber R.P."/>
            <person name="Gonzalez D.J."/>
            <person name="Wisecaver J.H."/>
            <person name="Moore B.S."/>
        </authorList>
    </citation>
    <scope>NUCLEOTIDE SEQUENCE [LARGE SCALE GENOMIC DNA]</scope>
    <source>
        <strain evidence="3 4">12B1</strain>
    </source>
</reference>
<feature type="signal peptide" evidence="2">
    <location>
        <begin position="1"/>
        <end position="35"/>
    </location>
</feature>
<name>A0AB34IFD0_PRYPA</name>
<evidence type="ECO:0000256" key="1">
    <source>
        <dbReference type="SAM" id="Phobius"/>
    </source>
</evidence>
<keyword evidence="4" id="KW-1185">Reference proteome</keyword>
<dbReference type="EMBL" id="JBGBPQ010000028">
    <property type="protein sequence ID" value="KAL1496551.1"/>
    <property type="molecule type" value="Genomic_DNA"/>
</dbReference>
<dbReference type="Gene3D" id="2.70.100.10">
    <property type="entry name" value="Glycoside hydrolase, family 7, domain"/>
    <property type="match status" value="1"/>
</dbReference>
<accession>A0AB34IFD0</accession>
<organism evidence="3 4">
    <name type="scientific">Prymnesium parvum</name>
    <name type="common">Toxic golden alga</name>
    <dbReference type="NCBI Taxonomy" id="97485"/>
    <lineage>
        <taxon>Eukaryota</taxon>
        <taxon>Haptista</taxon>
        <taxon>Haptophyta</taxon>
        <taxon>Prymnesiophyceae</taxon>
        <taxon>Prymnesiales</taxon>
        <taxon>Prymnesiaceae</taxon>
        <taxon>Prymnesium</taxon>
    </lineage>
</organism>
<gene>
    <name evidence="3" type="ORF">AB1Y20_014157</name>
</gene>
<dbReference type="GO" id="GO:0004553">
    <property type="term" value="F:hydrolase activity, hydrolyzing O-glycosyl compounds"/>
    <property type="evidence" value="ECO:0007669"/>
    <property type="project" value="InterPro"/>
</dbReference>
<dbReference type="GO" id="GO:0005975">
    <property type="term" value="P:carbohydrate metabolic process"/>
    <property type="evidence" value="ECO:0007669"/>
    <property type="project" value="InterPro"/>
</dbReference>
<comment type="caution">
    <text evidence="3">The sequence shown here is derived from an EMBL/GenBank/DDBJ whole genome shotgun (WGS) entry which is preliminary data.</text>
</comment>
<protein>
    <submittedName>
        <fullName evidence="3">Uncharacterized protein</fullName>
    </submittedName>
</protein>
<dbReference type="PANTHER" id="PTHR48125:SF10">
    <property type="entry name" value="OS12G0136300 PROTEIN"/>
    <property type="match status" value="1"/>
</dbReference>
<dbReference type="InterPro" id="IPR013320">
    <property type="entry name" value="ConA-like_dom_sf"/>
</dbReference>
<feature type="transmembrane region" description="Helical" evidence="1">
    <location>
        <begin position="492"/>
        <end position="511"/>
    </location>
</feature>
<dbReference type="PANTHER" id="PTHR48125">
    <property type="entry name" value="LP07818P1"/>
    <property type="match status" value="1"/>
</dbReference>